<name>A0A6J4MAP3_9ACTN</name>
<dbReference type="Gene3D" id="3.30.70.270">
    <property type="match status" value="1"/>
</dbReference>
<evidence type="ECO:0000259" key="4">
    <source>
        <dbReference type="PROSITE" id="PS50887"/>
    </source>
</evidence>
<dbReference type="InterPro" id="IPR043128">
    <property type="entry name" value="Rev_trsase/Diguanyl_cyclase"/>
</dbReference>
<dbReference type="PANTHER" id="PTHR44757">
    <property type="entry name" value="DIGUANYLATE CYCLASE DGCP"/>
    <property type="match status" value="1"/>
</dbReference>
<dbReference type="AlphaFoldDB" id="A0A6J4MAP3"/>
<dbReference type="NCBIfam" id="TIGR00229">
    <property type="entry name" value="sensory_box"/>
    <property type="match status" value="2"/>
</dbReference>
<reference evidence="5" key="1">
    <citation type="submission" date="2020-02" db="EMBL/GenBank/DDBJ databases">
        <authorList>
            <person name="Meier V. D."/>
        </authorList>
    </citation>
    <scope>NUCLEOTIDE SEQUENCE</scope>
    <source>
        <strain evidence="5">AVDCRST_MAG72</strain>
    </source>
</reference>
<dbReference type="SUPFAM" id="SSF141868">
    <property type="entry name" value="EAL domain-like"/>
    <property type="match status" value="1"/>
</dbReference>
<dbReference type="InterPro" id="IPR000014">
    <property type="entry name" value="PAS"/>
</dbReference>
<dbReference type="Pfam" id="PF00989">
    <property type="entry name" value="PAS"/>
    <property type="match status" value="1"/>
</dbReference>
<dbReference type="InterPro" id="IPR035919">
    <property type="entry name" value="EAL_sf"/>
</dbReference>
<dbReference type="InterPro" id="IPR001610">
    <property type="entry name" value="PAC"/>
</dbReference>
<dbReference type="InterPro" id="IPR013655">
    <property type="entry name" value="PAS_fold_3"/>
</dbReference>
<dbReference type="CDD" id="cd01948">
    <property type="entry name" value="EAL"/>
    <property type="match status" value="1"/>
</dbReference>
<dbReference type="PROSITE" id="PS50883">
    <property type="entry name" value="EAL"/>
    <property type="match status" value="1"/>
</dbReference>
<dbReference type="SUPFAM" id="SSF55785">
    <property type="entry name" value="PYP-like sensor domain (PAS domain)"/>
    <property type="match status" value="2"/>
</dbReference>
<dbReference type="SMART" id="SM00086">
    <property type="entry name" value="PAC"/>
    <property type="match status" value="2"/>
</dbReference>
<dbReference type="NCBIfam" id="TIGR00254">
    <property type="entry name" value="GGDEF"/>
    <property type="match status" value="1"/>
</dbReference>
<dbReference type="SMART" id="SM00091">
    <property type="entry name" value="PAS"/>
    <property type="match status" value="2"/>
</dbReference>
<dbReference type="PROSITE" id="PS50887">
    <property type="entry name" value="GGDEF"/>
    <property type="match status" value="1"/>
</dbReference>
<dbReference type="Pfam" id="PF00563">
    <property type="entry name" value="EAL"/>
    <property type="match status" value="1"/>
</dbReference>
<feature type="domain" description="PAC" evidence="2">
    <location>
        <begin position="232"/>
        <end position="283"/>
    </location>
</feature>
<dbReference type="EMBL" id="CADCUJ010000076">
    <property type="protein sequence ID" value="CAA9354906.1"/>
    <property type="molecule type" value="Genomic_DNA"/>
</dbReference>
<dbReference type="Gene3D" id="3.30.450.20">
    <property type="entry name" value="PAS domain"/>
    <property type="match status" value="2"/>
</dbReference>
<dbReference type="InterPro" id="IPR001633">
    <property type="entry name" value="EAL_dom"/>
</dbReference>
<organism evidence="5">
    <name type="scientific">uncultured Nocardioidaceae bacterium</name>
    <dbReference type="NCBI Taxonomy" id="253824"/>
    <lineage>
        <taxon>Bacteria</taxon>
        <taxon>Bacillati</taxon>
        <taxon>Actinomycetota</taxon>
        <taxon>Actinomycetes</taxon>
        <taxon>Propionibacteriales</taxon>
        <taxon>Nocardioidaceae</taxon>
        <taxon>environmental samples</taxon>
    </lineage>
</organism>
<sequence length="743" mass="81602">MVSRTPTGHEAVTAAHRAHPETSDQRVFWSLLDQVPGILYVAEVGFEGRWLYVSPQVEDLLGWTAQEWTADPTLFARALHPDDYGVEARAASASQTLPGGRDVSEYRLTTRDGRLRWFRDDARLLADELGRPALWSGVLTDVTEQRRAALRLSRSDQRARAIIDTAMDAYVAIDAQGAIIDWNRAAETVFGWTRRDILGRRLVDTIVPAWFASAHLAGPEEGALEEALGAGRVLQVSATRRDGTELPVELTLWRTDDEQGGACFSLFLRDITERERLQARLTAHAYRDPLTGFANRALFQQRLGDHLGTRAAQAELRSATGFAVLVVGLDDFRPVSVSLGPEAADELLMTVAERLTAHTPDESLLARLSDDEFAVLVPEVPGRADAQQITDELARELRSSSGSGERELTVRASIGVRHCPAGCDASVEELMSDAAAAMVAATRSGRTVAFFEDSLRAANLRRLRLMEALEHAVERDEIYVAYQPYFSFHDGRARGVEALARWRHPAYGEVSPAEFIVLAESTGQIQSVGLFVLARACRDIARLRREMPRHADLALSINVSARQLVDGRLQQQLSTVLEETGLPGDALTLELTETALVEDELDVAERLTEIRAMGVHLAVDDFGTRFASLAYLQRFPVDTLKVDRSFVALLHESAQEQRLTGAIITLAKTLGLRTIAEGIEEDEAARWLSGLGCDAGQGFLFARPIALERLAPVLRAGERRVHEGLVASGQTTGGTGDGELWAR</sequence>
<dbReference type="Pfam" id="PF08447">
    <property type="entry name" value="PAS_3"/>
    <property type="match status" value="1"/>
</dbReference>
<dbReference type="Pfam" id="PF00990">
    <property type="entry name" value="GGDEF"/>
    <property type="match status" value="1"/>
</dbReference>
<dbReference type="SUPFAM" id="SSF55073">
    <property type="entry name" value="Nucleotide cyclase"/>
    <property type="match status" value="1"/>
</dbReference>
<dbReference type="SMART" id="SM00052">
    <property type="entry name" value="EAL"/>
    <property type="match status" value="1"/>
</dbReference>
<feature type="domain" description="PAS" evidence="1">
    <location>
        <begin position="47"/>
        <end position="100"/>
    </location>
</feature>
<feature type="domain" description="PAC" evidence="2">
    <location>
        <begin position="102"/>
        <end position="154"/>
    </location>
</feature>
<dbReference type="InterPro" id="IPR013767">
    <property type="entry name" value="PAS_fold"/>
</dbReference>
<accession>A0A6J4MAP3</accession>
<feature type="domain" description="EAL" evidence="3">
    <location>
        <begin position="462"/>
        <end position="718"/>
    </location>
</feature>
<dbReference type="PROSITE" id="PS50113">
    <property type="entry name" value="PAC"/>
    <property type="match status" value="2"/>
</dbReference>
<evidence type="ECO:0000259" key="1">
    <source>
        <dbReference type="PROSITE" id="PS50112"/>
    </source>
</evidence>
<dbReference type="GO" id="GO:0006355">
    <property type="term" value="P:regulation of DNA-templated transcription"/>
    <property type="evidence" value="ECO:0007669"/>
    <property type="project" value="InterPro"/>
</dbReference>
<proteinExistence type="predicted"/>
<feature type="domain" description="GGDEF" evidence="4">
    <location>
        <begin position="320"/>
        <end position="454"/>
    </location>
</feature>
<dbReference type="InterPro" id="IPR052155">
    <property type="entry name" value="Biofilm_reg_signaling"/>
</dbReference>
<dbReference type="InterPro" id="IPR000700">
    <property type="entry name" value="PAS-assoc_C"/>
</dbReference>
<dbReference type="SMART" id="SM00267">
    <property type="entry name" value="GGDEF"/>
    <property type="match status" value="1"/>
</dbReference>
<evidence type="ECO:0000313" key="5">
    <source>
        <dbReference type="EMBL" id="CAA9354906.1"/>
    </source>
</evidence>
<dbReference type="InterPro" id="IPR029787">
    <property type="entry name" value="Nucleotide_cyclase"/>
</dbReference>
<dbReference type="InterPro" id="IPR000160">
    <property type="entry name" value="GGDEF_dom"/>
</dbReference>
<evidence type="ECO:0000259" key="3">
    <source>
        <dbReference type="PROSITE" id="PS50883"/>
    </source>
</evidence>
<feature type="domain" description="PAS" evidence="1">
    <location>
        <begin position="155"/>
        <end position="203"/>
    </location>
</feature>
<dbReference type="CDD" id="cd00130">
    <property type="entry name" value="PAS"/>
    <property type="match status" value="2"/>
</dbReference>
<dbReference type="PANTHER" id="PTHR44757:SF2">
    <property type="entry name" value="BIOFILM ARCHITECTURE MAINTENANCE PROTEIN MBAA"/>
    <property type="match status" value="1"/>
</dbReference>
<dbReference type="Gene3D" id="3.20.20.450">
    <property type="entry name" value="EAL domain"/>
    <property type="match status" value="1"/>
</dbReference>
<evidence type="ECO:0000259" key="2">
    <source>
        <dbReference type="PROSITE" id="PS50113"/>
    </source>
</evidence>
<dbReference type="InterPro" id="IPR035965">
    <property type="entry name" value="PAS-like_dom_sf"/>
</dbReference>
<gene>
    <name evidence="5" type="ORF">AVDCRST_MAG72-1714</name>
</gene>
<dbReference type="PROSITE" id="PS50112">
    <property type="entry name" value="PAS"/>
    <property type="match status" value="2"/>
</dbReference>
<dbReference type="CDD" id="cd01949">
    <property type="entry name" value="GGDEF"/>
    <property type="match status" value="1"/>
</dbReference>
<protein>
    <submittedName>
        <fullName evidence="5">Diguanylate cyclase/phosphodiesterase (GGDEF &amp; EAL domains) with PAS/PAC sensor(S)</fullName>
    </submittedName>
</protein>